<dbReference type="InterPro" id="IPR011333">
    <property type="entry name" value="SKP1/BTB/POZ_sf"/>
</dbReference>
<sequence length="842" mass="95063">MNLYGRELSATVLIVGRDPLWHIKQKTEFAKLCEQSAELHFDSLEGQLKVIEEHVRSANRSRRLAKNSIGYTSPFFPYFSSSQQDFEDDNEDEGILKIGDVYLTKHSNLSSVQIIFHLVGDDKLEKEEISSRHPCVAGLHNIVRLSSRFAIRNISLPLLLVDQFNDEEEIEEDEVGDKMTVFEEYFYLVNGLIGTFLNLIVLLIAYLNVNINDKPRQIIVINMTLADLLTCTIYIITRSYVSIFPQFLCYPYYVLIVTSQLCSCLNLLCNLNELRNNRLLCDVEIECQEKVIFAHRVVLAASIEYFRGLFNSGMADAVEKRIVLKEITFIGLKQIVDFAYTYESYIDENNVRQSLKAANYLGINSVKEACETFLTSRINVGNCIELYELADQYNCLKLFDSIYIFILEHFLEFSKLPQFLSLNSITLLERLTSSDELFIPDEYFLFEFLINWVKQNEEERLIYLPKLLENIRFFQIPTNKFLNNVLPNTLINKCPEALTFVRSQTEAILGKIVGNNSFGNIDGVTNSSTLVSFRPRKVYAGVIFCVGGRGSRLDPFKSVEVFDWLHNCWHQICELKIGRRHVGVICVGSRIYAIGGHDGTEHLSSVECLDVKEESWRDVAPMNVRRRGMAVGALGGAIYAVGGLDDQNCYRAVERYDIQENLWVQVADMTTPRGGVAVAAYDGKLYAIGGNSGTHSLETCEKYDPILNKWTSIAPMKNRRAGSGVAIIGPYLYVIGGFDDDSPLSTCERYSFAENVWKEIEPLSCARGGVGVTAMGGRIFAIGGHDSHNYLNTVEAYDPLSEGNENKWTEIASISQRRAGAGVAWSPCSIKEISFSDEACDL</sequence>
<dbReference type="PANTHER" id="PTHR45632:SF3">
    <property type="entry name" value="KELCH-LIKE PROTEIN 32"/>
    <property type="match status" value="1"/>
</dbReference>
<name>A0A915M5C2_MELJA</name>
<dbReference type="Gene3D" id="2.120.10.80">
    <property type="entry name" value="Kelch-type beta propeller"/>
    <property type="match status" value="1"/>
</dbReference>
<dbReference type="Pfam" id="PF07707">
    <property type="entry name" value="BACK"/>
    <property type="match status" value="1"/>
</dbReference>
<dbReference type="InterPro" id="IPR000210">
    <property type="entry name" value="BTB/POZ_dom"/>
</dbReference>
<dbReference type="Pfam" id="PF10154">
    <property type="entry name" value="Fy-3"/>
    <property type="match status" value="1"/>
</dbReference>
<dbReference type="Pfam" id="PF00651">
    <property type="entry name" value="BTB"/>
    <property type="match status" value="1"/>
</dbReference>
<keyword evidence="5" id="KW-1185">Reference proteome</keyword>
<evidence type="ECO:0000256" key="2">
    <source>
        <dbReference type="ARBA" id="ARBA00022737"/>
    </source>
</evidence>
<evidence type="ECO:0000259" key="4">
    <source>
        <dbReference type="PROSITE" id="PS50097"/>
    </source>
</evidence>
<dbReference type="InterPro" id="IPR006652">
    <property type="entry name" value="Kelch_1"/>
</dbReference>
<dbReference type="InterPro" id="IPR011705">
    <property type="entry name" value="BACK"/>
</dbReference>
<keyword evidence="2" id="KW-0677">Repeat</keyword>
<feature type="transmembrane region" description="Helical" evidence="3">
    <location>
        <begin position="185"/>
        <end position="206"/>
    </location>
</feature>
<dbReference type="PANTHER" id="PTHR45632">
    <property type="entry name" value="LD33804P"/>
    <property type="match status" value="1"/>
</dbReference>
<feature type="transmembrane region" description="Helical" evidence="3">
    <location>
        <begin position="218"/>
        <end position="237"/>
    </location>
</feature>
<evidence type="ECO:0000256" key="3">
    <source>
        <dbReference type="SAM" id="Phobius"/>
    </source>
</evidence>
<protein>
    <submittedName>
        <fullName evidence="6">BTB domain-containing protein</fullName>
    </submittedName>
</protein>
<dbReference type="SMART" id="SM00612">
    <property type="entry name" value="Kelch"/>
    <property type="match status" value="6"/>
</dbReference>
<dbReference type="Pfam" id="PF01344">
    <property type="entry name" value="Kelch_1"/>
    <property type="match status" value="5"/>
</dbReference>
<reference evidence="6" key="1">
    <citation type="submission" date="2022-11" db="UniProtKB">
        <authorList>
            <consortium name="WormBaseParasite"/>
        </authorList>
    </citation>
    <scope>IDENTIFICATION</scope>
</reference>
<dbReference type="Gene3D" id="1.20.1070.10">
    <property type="entry name" value="Rhodopsin 7-helix transmembrane proteins"/>
    <property type="match status" value="1"/>
</dbReference>
<keyword evidence="3" id="KW-0472">Membrane</keyword>
<keyword evidence="3" id="KW-1133">Transmembrane helix</keyword>
<accession>A0A915M5C2</accession>
<keyword evidence="1" id="KW-0880">Kelch repeat</keyword>
<proteinExistence type="predicted"/>
<dbReference type="WBParaSite" id="scaffold3226_cov227.g6246">
    <property type="protein sequence ID" value="scaffold3226_cov227.g6246"/>
    <property type="gene ID" value="scaffold3226_cov227.g6246"/>
</dbReference>
<keyword evidence="3" id="KW-0812">Transmembrane</keyword>
<dbReference type="Gene3D" id="3.30.710.10">
    <property type="entry name" value="Potassium Channel Kv1.1, Chain A"/>
    <property type="match status" value="1"/>
</dbReference>
<dbReference type="SUPFAM" id="SSF54695">
    <property type="entry name" value="POZ domain"/>
    <property type="match status" value="1"/>
</dbReference>
<dbReference type="SMART" id="SM00225">
    <property type="entry name" value="BTB"/>
    <property type="match status" value="1"/>
</dbReference>
<dbReference type="InterPro" id="IPR019311">
    <property type="entry name" value="Fy-3"/>
</dbReference>
<dbReference type="SUPFAM" id="SSF50965">
    <property type="entry name" value="Galactose oxidase, central domain"/>
    <property type="match status" value="1"/>
</dbReference>
<dbReference type="AlphaFoldDB" id="A0A915M5C2"/>
<organism evidence="5 6">
    <name type="scientific">Meloidogyne javanica</name>
    <name type="common">Root-knot nematode worm</name>
    <dbReference type="NCBI Taxonomy" id="6303"/>
    <lineage>
        <taxon>Eukaryota</taxon>
        <taxon>Metazoa</taxon>
        <taxon>Ecdysozoa</taxon>
        <taxon>Nematoda</taxon>
        <taxon>Chromadorea</taxon>
        <taxon>Rhabditida</taxon>
        <taxon>Tylenchina</taxon>
        <taxon>Tylenchomorpha</taxon>
        <taxon>Tylenchoidea</taxon>
        <taxon>Meloidogynidae</taxon>
        <taxon>Meloidogyninae</taxon>
        <taxon>Meloidogyne</taxon>
        <taxon>Meloidogyne incognita group</taxon>
    </lineage>
</organism>
<dbReference type="Gene3D" id="1.25.40.420">
    <property type="match status" value="1"/>
</dbReference>
<dbReference type="SUPFAM" id="SSF81321">
    <property type="entry name" value="Family A G protein-coupled receptor-like"/>
    <property type="match status" value="1"/>
</dbReference>
<dbReference type="PROSITE" id="PS50097">
    <property type="entry name" value="BTB"/>
    <property type="match status" value="1"/>
</dbReference>
<evidence type="ECO:0000313" key="6">
    <source>
        <dbReference type="WBParaSite" id="scaffold3226_cov227.g6246"/>
    </source>
</evidence>
<dbReference type="InterPro" id="IPR011043">
    <property type="entry name" value="Gal_Oxase/kelch_b-propeller"/>
</dbReference>
<dbReference type="InterPro" id="IPR015915">
    <property type="entry name" value="Kelch-typ_b-propeller"/>
</dbReference>
<evidence type="ECO:0000313" key="5">
    <source>
        <dbReference type="Proteomes" id="UP000887561"/>
    </source>
</evidence>
<dbReference type="Proteomes" id="UP000887561">
    <property type="component" value="Unplaced"/>
</dbReference>
<feature type="domain" description="BTB" evidence="4">
    <location>
        <begin position="281"/>
        <end position="348"/>
    </location>
</feature>
<evidence type="ECO:0000256" key="1">
    <source>
        <dbReference type="ARBA" id="ARBA00022441"/>
    </source>
</evidence>
<dbReference type="SMART" id="SM00875">
    <property type="entry name" value="BACK"/>
    <property type="match status" value="1"/>
</dbReference>